<dbReference type="GO" id="GO:0006508">
    <property type="term" value="P:proteolysis"/>
    <property type="evidence" value="ECO:0007669"/>
    <property type="project" value="UniProtKB-KW"/>
</dbReference>
<keyword evidence="10" id="KW-0812">Transmembrane</keyword>
<dbReference type="Gene3D" id="3.40.50.200">
    <property type="entry name" value="Peptidase S8/S53 domain"/>
    <property type="match status" value="1"/>
</dbReference>
<dbReference type="PROSITE" id="PS51695">
    <property type="entry name" value="SEDOLISIN"/>
    <property type="match status" value="1"/>
</dbReference>
<evidence type="ECO:0000256" key="10">
    <source>
        <dbReference type="SAM" id="Phobius"/>
    </source>
</evidence>
<accession>A0A409W1Z2</accession>
<evidence type="ECO:0000256" key="9">
    <source>
        <dbReference type="SAM" id="MobiDB-lite"/>
    </source>
</evidence>
<dbReference type="PANTHER" id="PTHR14218">
    <property type="entry name" value="PROTEASE S8 TRIPEPTIDYL PEPTIDASE I CLN2"/>
    <property type="match status" value="1"/>
</dbReference>
<feature type="region of interest" description="Disordered" evidence="9">
    <location>
        <begin position="1"/>
        <end position="52"/>
    </location>
</feature>
<evidence type="ECO:0000256" key="6">
    <source>
        <dbReference type="ARBA" id="ARBA00022837"/>
    </source>
</evidence>
<dbReference type="SMART" id="SM00944">
    <property type="entry name" value="Pro-kuma_activ"/>
    <property type="match status" value="1"/>
</dbReference>
<dbReference type="GO" id="GO:0005576">
    <property type="term" value="C:extracellular region"/>
    <property type="evidence" value="ECO:0007669"/>
    <property type="project" value="UniProtKB-SubCell"/>
</dbReference>
<keyword evidence="6 8" id="KW-0106">Calcium</keyword>
<evidence type="ECO:0000256" key="4">
    <source>
        <dbReference type="ARBA" id="ARBA00022801"/>
    </source>
</evidence>
<feature type="active site" description="Charge relay system" evidence="8">
    <location>
        <position position="1477"/>
    </location>
</feature>
<dbReference type="CDD" id="cd04056">
    <property type="entry name" value="Peptidases_S53"/>
    <property type="match status" value="1"/>
</dbReference>
<feature type="binding site" evidence="8">
    <location>
        <position position="1521"/>
    </location>
    <ligand>
        <name>Ca(2+)</name>
        <dbReference type="ChEBI" id="CHEBI:29108"/>
    </ligand>
</feature>
<comment type="caution">
    <text evidence="12">The sequence shown here is derived from an EMBL/GenBank/DDBJ whole genome shotgun (WGS) entry which is preliminary data.</text>
</comment>
<dbReference type="PANTHER" id="PTHR14218:SF19">
    <property type="entry name" value="SERINE PROTEASE AORO, PUTATIVE (AFU_ORTHOLOGUE AFUA_6G10250)-RELATED"/>
    <property type="match status" value="1"/>
</dbReference>
<evidence type="ECO:0000259" key="11">
    <source>
        <dbReference type="PROSITE" id="PS51695"/>
    </source>
</evidence>
<keyword evidence="13" id="KW-1185">Reference proteome</keyword>
<keyword evidence="2 8" id="KW-0645">Protease</keyword>
<feature type="transmembrane region" description="Helical" evidence="10">
    <location>
        <begin position="737"/>
        <end position="761"/>
    </location>
</feature>
<evidence type="ECO:0000256" key="8">
    <source>
        <dbReference type="PROSITE-ProRule" id="PRU01032"/>
    </source>
</evidence>
<dbReference type="GO" id="GO:0046872">
    <property type="term" value="F:metal ion binding"/>
    <property type="evidence" value="ECO:0007669"/>
    <property type="project" value="UniProtKB-UniRule"/>
</dbReference>
<feature type="domain" description="Peptidase S53" evidence="11">
    <location>
        <begin position="1154"/>
        <end position="1561"/>
    </location>
</feature>
<evidence type="ECO:0000256" key="3">
    <source>
        <dbReference type="ARBA" id="ARBA00022723"/>
    </source>
</evidence>
<feature type="active site" description="Charge relay system" evidence="8">
    <location>
        <position position="1231"/>
    </location>
</feature>
<feature type="transmembrane region" description="Helical" evidence="10">
    <location>
        <begin position="713"/>
        <end position="731"/>
    </location>
</feature>
<feature type="binding site" evidence="8">
    <location>
        <position position="1541"/>
    </location>
    <ligand>
        <name>Ca(2+)</name>
        <dbReference type="ChEBI" id="CHEBI:29108"/>
    </ligand>
</feature>
<feature type="active site" description="Charge relay system" evidence="8">
    <location>
        <position position="1235"/>
    </location>
</feature>
<dbReference type="STRING" id="231916.A0A409W1Z2"/>
<keyword evidence="7" id="KW-0865">Zymogen</keyword>
<dbReference type="SUPFAM" id="SSF52743">
    <property type="entry name" value="Subtilisin-like"/>
    <property type="match status" value="1"/>
</dbReference>
<keyword evidence="3 8" id="KW-0479">Metal-binding</keyword>
<dbReference type="InterPro" id="IPR050819">
    <property type="entry name" value="Tripeptidyl-peptidase_I"/>
</dbReference>
<dbReference type="InterPro" id="IPR015366">
    <property type="entry name" value="S53_propep"/>
</dbReference>
<dbReference type="EMBL" id="NHYE01005453">
    <property type="protein sequence ID" value="PPQ72517.1"/>
    <property type="molecule type" value="Genomic_DNA"/>
</dbReference>
<dbReference type="InterPro" id="IPR036852">
    <property type="entry name" value="Peptidase_S8/S53_dom_sf"/>
</dbReference>
<dbReference type="GO" id="GO:0008240">
    <property type="term" value="F:tripeptidyl-peptidase activity"/>
    <property type="evidence" value="ECO:0007669"/>
    <property type="project" value="TreeGrafter"/>
</dbReference>
<feature type="binding site" evidence="8">
    <location>
        <position position="1520"/>
    </location>
    <ligand>
        <name>Ca(2+)</name>
        <dbReference type="ChEBI" id="CHEBI:29108"/>
    </ligand>
</feature>
<comment type="subcellular location">
    <subcellularLocation>
        <location evidence="1">Secreted</location>
        <location evidence="1">Extracellular space</location>
    </subcellularLocation>
</comment>
<feature type="binding site" evidence="8">
    <location>
        <position position="1539"/>
    </location>
    <ligand>
        <name>Ca(2+)</name>
        <dbReference type="ChEBI" id="CHEBI:29108"/>
    </ligand>
</feature>
<evidence type="ECO:0000256" key="7">
    <source>
        <dbReference type="ARBA" id="ARBA00023145"/>
    </source>
</evidence>
<organism evidence="12 13">
    <name type="scientific">Gymnopilus dilepis</name>
    <dbReference type="NCBI Taxonomy" id="231916"/>
    <lineage>
        <taxon>Eukaryota</taxon>
        <taxon>Fungi</taxon>
        <taxon>Dikarya</taxon>
        <taxon>Basidiomycota</taxon>
        <taxon>Agaricomycotina</taxon>
        <taxon>Agaricomycetes</taxon>
        <taxon>Agaricomycetidae</taxon>
        <taxon>Agaricales</taxon>
        <taxon>Agaricineae</taxon>
        <taxon>Hymenogastraceae</taxon>
        <taxon>Gymnopilus</taxon>
    </lineage>
</organism>
<name>A0A409W1Z2_9AGAR</name>
<dbReference type="InterPro" id="IPR030400">
    <property type="entry name" value="Sedolisin_dom"/>
</dbReference>
<keyword evidence="4 8" id="KW-0378">Hydrolase</keyword>
<dbReference type="OrthoDB" id="409122at2759"/>
<feature type="transmembrane region" description="Helical" evidence="10">
    <location>
        <begin position="603"/>
        <end position="625"/>
    </location>
</feature>
<feature type="compositionally biased region" description="Polar residues" evidence="9">
    <location>
        <begin position="18"/>
        <end position="45"/>
    </location>
</feature>
<sequence length="1562" mass="172534">MASDSPWRNSIVMAPSGRSFSRGTSHSRSASYSPRTSLGGASTQEPLPPDLDIMNGLKKASIQDISVPASDPDQEKVKIEDATYIGSYNWLRQDQPTILVPGSPPQWTNRKTPYTIPPDIGVFFSDQNGYRIPKTVLLPLIVAVNKQTETSKSLPFDWPSIDIVTDRNNLRKLTRWVSGNAERDFRIDLQLAGKRTVLMNRWEKRTREAFNGKTYGYSFEKASTNPAPGCRDSTGHHRIISYDLNGLKMVVRFEVDACIPPPVKYPRRSTSSIDDLANSLNSISLTSTSNEGELRVMEGGYVVSPTAVIELTTRSEATLKNYGFNWKESYPQLFFSQTAHHFLAIHQRGRFYDVQKRKLSSDELQAVEEKSQVDLKKVRKALELIQEIVVKHGRKGHISLVCVRGALSVYERDSDDNCLPDPIMKFGYPWELTRCAGKLVQSPNEIIADLHNERTASSSMNEHVSGAESSAMPASALSTQTDHTETADKQEKTTRIGTGTETARSTLVQAPQTTFPELQFSYRRTYIFLYILFLIICNVAIPCVLFYPLVDLTRLSRKDVIGISSAALGISSCFDAPARLYRLVRYRRLYGPLGTDVWWHLDFSMWTLTLALLIFAIPLAVAPAIPDFPFFLMSTVMLVGPVALVFLISLFRPRLPFRCSSDPPGIRMKPAVFYLVEDVASVDFRHQREFRRALHARYNASPPFQRLMMHTTLFWVISSAIYIGATAAVTWNTSLHFAFGWTLSQLFIWAGVSAVICRLIVKWELRKEREWWDREKEGRTDQFGRGSQDFSAPPSQIDENIQISIPWAGWVMHLAPENSFQFKSLLLALYCVGAAHAQNRTQNASSADSLSHDTLPGNPFDVRRSGTSCQGATEAAQDPFSPSAYRTFPRMYYSLRHPYASLEDEFPTYHKHHIEHAPLTEQTDLSSDRFDMARILSVLLAIASLAAAVPSRRSPKVLHEKRAIEPTDWVKSRRVDPDWVLPMRFGLVQSNIDKLEAMLMEVSHPTSPKFGQHYSPAEVAKIFAPSKDSIGAVTDWLAASGIDRERIRLTHNKGWIHVNATTAEIENLLDAEYHVYTHVETGAEQIGCHNYSLPLHIRDHVDLVKPTVHFNHRLGANAKTKRFGGLGMPSIGNGPKKSNKAVTITPTLSTCDKMITLDCLRALYNINYTPVATDKNTFGVVEFTPQAFLPGDLDLFFRNFSSSLVGVRPKAVLIDGAVVQNTSRSFNFNGESDLDLEYAMGLTAPQPITLLQTGDLSQGAGFDNWLDAVDGPFCTFDGGDDPEQDGIYPDAAGSPASCGIIKPPNVVSISYGQDEATASVHYATRQCNEYAKAGLVDYHACSGDNGVAGFNNVCLDSNHQDATSSATIFNPEFPSSCPFVTAVGATQVNPGSTVNDPEGACEQVIFSGGGFSNIFQMPSYQTDAVNAYIQAHLTPSPFQPGQFNDTGNARGFPDVAANGANYIIGIDGQFGLVFGTSASAPVFASMITLINDARIAIGKGPLGFLNPLVYDPIFRPAFNDITSGGNRGCGTPGFSSAAGWDPVTGVGTVNFERLMGVFKSLP</sequence>
<evidence type="ECO:0000256" key="1">
    <source>
        <dbReference type="ARBA" id="ARBA00004239"/>
    </source>
</evidence>
<dbReference type="Pfam" id="PF09286">
    <property type="entry name" value="Pro-kuma_activ"/>
    <property type="match status" value="1"/>
</dbReference>
<reference evidence="12 13" key="1">
    <citation type="journal article" date="2018" name="Evol. Lett.">
        <title>Horizontal gene cluster transfer increased hallucinogenic mushroom diversity.</title>
        <authorList>
            <person name="Reynolds H.T."/>
            <person name="Vijayakumar V."/>
            <person name="Gluck-Thaler E."/>
            <person name="Korotkin H.B."/>
            <person name="Matheny P.B."/>
            <person name="Slot J.C."/>
        </authorList>
    </citation>
    <scope>NUCLEOTIDE SEQUENCE [LARGE SCALE GENOMIC DNA]</scope>
    <source>
        <strain evidence="12 13">SRW20</strain>
    </source>
</reference>
<feature type="transmembrane region" description="Helical" evidence="10">
    <location>
        <begin position="631"/>
        <end position="651"/>
    </location>
</feature>
<dbReference type="CDD" id="cd11377">
    <property type="entry name" value="Pro-peptidase_S53"/>
    <property type="match status" value="1"/>
</dbReference>
<feature type="compositionally biased region" description="Basic and acidic residues" evidence="9">
    <location>
        <begin position="482"/>
        <end position="494"/>
    </location>
</feature>
<evidence type="ECO:0000313" key="13">
    <source>
        <dbReference type="Proteomes" id="UP000284706"/>
    </source>
</evidence>
<dbReference type="InParanoid" id="A0A409W1Z2"/>
<evidence type="ECO:0000256" key="2">
    <source>
        <dbReference type="ARBA" id="ARBA00022670"/>
    </source>
</evidence>
<evidence type="ECO:0000313" key="12">
    <source>
        <dbReference type="EMBL" id="PPQ72517.1"/>
    </source>
</evidence>
<feature type="transmembrane region" description="Helical" evidence="10">
    <location>
        <begin position="932"/>
        <end position="949"/>
    </location>
</feature>
<dbReference type="SUPFAM" id="SSF54897">
    <property type="entry name" value="Protease propeptides/inhibitors"/>
    <property type="match status" value="1"/>
</dbReference>
<gene>
    <name evidence="12" type="ORF">CVT26_004032</name>
</gene>
<keyword evidence="10" id="KW-0472">Membrane</keyword>
<dbReference type="GO" id="GO:0004252">
    <property type="term" value="F:serine-type endopeptidase activity"/>
    <property type="evidence" value="ECO:0007669"/>
    <property type="project" value="UniProtKB-UniRule"/>
</dbReference>
<proteinExistence type="predicted"/>
<dbReference type="Proteomes" id="UP000284706">
    <property type="component" value="Unassembled WGS sequence"/>
</dbReference>
<feature type="transmembrane region" description="Helical" evidence="10">
    <location>
        <begin position="527"/>
        <end position="549"/>
    </location>
</feature>
<evidence type="ECO:0000256" key="5">
    <source>
        <dbReference type="ARBA" id="ARBA00022825"/>
    </source>
</evidence>
<keyword evidence="5 8" id="KW-0720">Serine protease</keyword>
<comment type="cofactor">
    <cofactor evidence="8">
        <name>Ca(2+)</name>
        <dbReference type="ChEBI" id="CHEBI:29108"/>
    </cofactor>
    <text evidence="8">Binds 1 Ca(2+) ion per subunit.</text>
</comment>
<keyword evidence="10" id="KW-1133">Transmembrane helix</keyword>
<protein>
    <recommendedName>
        <fullName evidence="11">Peptidase S53 domain-containing protein</fullName>
    </recommendedName>
</protein>
<feature type="region of interest" description="Disordered" evidence="9">
    <location>
        <begin position="457"/>
        <end position="499"/>
    </location>
</feature>